<evidence type="ECO:0000313" key="3">
    <source>
        <dbReference type="EMBL" id="RRK34799.1"/>
    </source>
</evidence>
<organism evidence="3 4">
    <name type="scientific">Schaedlerella arabinosiphila</name>
    <dbReference type="NCBI Taxonomy" id="2044587"/>
    <lineage>
        <taxon>Bacteria</taxon>
        <taxon>Bacillati</taxon>
        <taxon>Bacillota</taxon>
        <taxon>Clostridia</taxon>
        <taxon>Lachnospirales</taxon>
        <taxon>Lachnospiraceae</taxon>
        <taxon>Schaedlerella</taxon>
    </lineage>
</organism>
<keyword evidence="2" id="KW-0732">Signal</keyword>
<dbReference type="RefSeq" id="WP_125129954.1">
    <property type="nucleotide sequence ID" value="NZ_RHJS01000002.1"/>
</dbReference>
<gene>
    <name evidence="3" type="ORF">EBB54_28270</name>
</gene>
<feature type="compositionally biased region" description="Polar residues" evidence="1">
    <location>
        <begin position="380"/>
        <end position="398"/>
    </location>
</feature>
<proteinExistence type="predicted"/>
<feature type="compositionally biased region" description="Low complexity" evidence="1">
    <location>
        <begin position="356"/>
        <end position="379"/>
    </location>
</feature>
<feature type="region of interest" description="Disordered" evidence="1">
    <location>
        <begin position="351"/>
        <end position="412"/>
    </location>
</feature>
<dbReference type="Proteomes" id="UP000274920">
    <property type="component" value="Unassembled WGS sequence"/>
</dbReference>
<accession>A0A426DPP5</accession>
<protein>
    <submittedName>
        <fullName evidence="3">Uncharacterized protein</fullName>
    </submittedName>
</protein>
<evidence type="ECO:0000256" key="1">
    <source>
        <dbReference type="SAM" id="MobiDB-lite"/>
    </source>
</evidence>
<keyword evidence="4" id="KW-1185">Reference proteome</keyword>
<evidence type="ECO:0000256" key="2">
    <source>
        <dbReference type="SAM" id="SignalP"/>
    </source>
</evidence>
<dbReference type="AlphaFoldDB" id="A0A426DPP5"/>
<sequence>MKKVKRLAAILAAAVLCMGIGMPALAAPDGSNDIFWSPTGLPGGKIDGAVDANGNKVDYTERDIPEKTKTALSDEGKVREIFEKCGFDVNDQMDFLPVYSGNISVAGGGLAVAVFSAESENLMPGDGVYALRETAPGSRVFEVYTGEVGANGKVRFNIQGSANYVLVKVLSDGSVVTLDKKTDGNTDVNTDENTGLTVDSEVAGNKDNKVTITNATLGKDADGNVIEVGVHVSELESDIEQLIYENYEAIFDSKYTYPKNENFSIELVYKGEFDRTDDGTGTVKMYFTVKDENEDTYYYALHGVTNADGQVESWEIIECKKDDTTGELYFELDSFSPVAIIRVTSDQKPILKIPTKPSKPSRPGAGGSSSSANKTGSTTQQEIPTQLGNAGQSETMVQIRSLEKTSPKTGEF</sequence>
<name>A0A426DPP5_9FIRM</name>
<feature type="chain" id="PRO_5019440638" evidence="2">
    <location>
        <begin position="27"/>
        <end position="412"/>
    </location>
</feature>
<comment type="caution">
    <text evidence="3">The sequence shown here is derived from an EMBL/GenBank/DDBJ whole genome shotgun (WGS) entry which is preliminary data.</text>
</comment>
<feature type="signal peptide" evidence="2">
    <location>
        <begin position="1"/>
        <end position="26"/>
    </location>
</feature>
<dbReference type="EMBL" id="RHJS01000002">
    <property type="protein sequence ID" value="RRK34799.1"/>
    <property type="molecule type" value="Genomic_DNA"/>
</dbReference>
<reference evidence="3" key="1">
    <citation type="submission" date="2018-10" db="EMBL/GenBank/DDBJ databases">
        <title>Schaedlerella arabinophila gen. nov. sp. nov., isolated from the mouse intestinal tract and comparative analysis with the genome of the closely related altered Schaedler flora strain ASF502.</title>
        <authorList>
            <person name="Miyake S."/>
            <person name="Soh M."/>
            <person name="Seedorf H."/>
        </authorList>
    </citation>
    <scope>NUCLEOTIDE SEQUENCE [LARGE SCALE GENOMIC DNA]</scope>
    <source>
        <strain evidence="3">DSM 106076</strain>
    </source>
</reference>
<feature type="compositionally biased region" description="Basic and acidic residues" evidence="1">
    <location>
        <begin position="401"/>
        <end position="412"/>
    </location>
</feature>
<evidence type="ECO:0000313" key="4">
    <source>
        <dbReference type="Proteomes" id="UP000274920"/>
    </source>
</evidence>